<evidence type="ECO:0000256" key="1">
    <source>
        <dbReference type="ARBA" id="ARBA00008601"/>
    </source>
</evidence>
<feature type="domain" description="Tyrosine specific protein phosphatases" evidence="8">
    <location>
        <begin position="93"/>
        <end position="147"/>
    </location>
</feature>
<evidence type="ECO:0000259" key="7">
    <source>
        <dbReference type="PROSITE" id="PS50054"/>
    </source>
</evidence>
<comment type="catalytic activity">
    <reaction evidence="4">
        <text>O-phospho-L-seryl-[protein] + H2O = L-seryl-[protein] + phosphate</text>
        <dbReference type="Rhea" id="RHEA:20629"/>
        <dbReference type="Rhea" id="RHEA-COMP:9863"/>
        <dbReference type="Rhea" id="RHEA-COMP:11604"/>
        <dbReference type="ChEBI" id="CHEBI:15377"/>
        <dbReference type="ChEBI" id="CHEBI:29999"/>
        <dbReference type="ChEBI" id="CHEBI:43474"/>
        <dbReference type="ChEBI" id="CHEBI:83421"/>
        <dbReference type="EC" id="3.1.3.16"/>
    </reaction>
</comment>
<dbReference type="OrthoDB" id="2017893at2759"/>
<dbReference type="Gene3D" id="3.90.190.10">
    <property type="entry name" value="Protein tyrosine phosphatase superfamily"/>
    <property type="match status" value="1"/>
</dbReference>
<dbReference type="GO" id="GO:0004722">
    <property type="term" value="F:protein serine/threonine phosphatase activity"/>
    <property type="evidence" value="ECO:0007669"/>
    <property type="project" value="UniProtKB-EC"/>
</dbReference>
<evidence type="ECO:0000256" key="3">
    <source>
        <dbReference type="ARBA" id="ARBA00022912"/>
    </source>
</evidence>
<dbReference type="InterPro" id="IPR020422">
    <property type="entry name" value="TYR_PHOSPHATASE_DUAL_dom"/>
</dbReference>
<keyword evidence="2" id="KW-0378">Hydrolase</keyword>
<evidence type="ECO:0000313" key="9">
    <source>
        <dbReference type="EMBL" id="THH30111.1"/>
    </source>
</evidence>
<dbReference type="CDD" id="cd14498">
    <property type="entry name" value="DSP"/>
    <property type="match status" value="1"/>
</dbReference>
<evidence type="ECO:0000256" key="4">
    <source>
        <dbReference type="ARBA" id="ARBA00047761"/>
    </source>
</evidence>
<comment type="similarity">
    <text evidence="1">Belongs to the protein-tyrosine phosphatase family. Non-receptor class dual specificity subfamily.</text>
</comment>
<dbReference type="SMART" id="SM00195">
    <property type="entry name" value="DSPc"/>
    <property type="match status" value="1"/>
</dbReference>
<proteinExistence type="inferred from homology"/>
<gene>
    <name evidence="9" type="ORF">EUX98_g4080</name>
</gene>
<comment type="caution">
    <text evidence="9">The sequence shown here is derived from an EMBL/GenBank/DDBJ whole genome shotgun (WGS) entry which is preliminary data.</text>
</comment>
<comment type="catalytic activity">
    <reaction evidence="5">
        <text>O-phospho-L-threonyl-[protein] + H2O = L-threonyl-[protein] + phosphate</text>
        <dbReference type="Rhea" id="RHEA:47004"/>
        <dbReference type="Rhea" id="RHEA-COMP:11060"/>
        <dbReference type="Rhea" id="RHEA-COMP:11605"/>
        <dbReference type="ChEBI" id="CHEBI:15377"/>
        <dbReference type="ChEBI" id="CHEBI:30013"/>
        <dbReference type="ChEBI" id="CHEBI:43474"/>
        <dbReference type="ChEBI" id="CHEBI:61977"/>
        <dbReference type="EC" id="3.1.3.16"/>
    </reaction>
</comment>
<sequence>MAPGWQSALLSKTKKNDDGHVFGPSATEIVPRLYLSNFFFARSAEGLRDEGITHVISVMEQIPIYGSQLKGTLHVPLEDTSDANILRHLDTTTGFIKATLEESTDHKVLVHCLMGISRSATVVCAYLVATTSMTASEAIDFVKAKRPIICPNLGFRRQLETYSVRFYTGQGSFAAKSVSRITGVGQSIRARVKKMKSRSSLKGAGMSRDGESEETVTSDNPPSSPLS</sequence>
<dbReference type="PANTHER" id="PTHR45948:SF2">
    <property type="entry name" value="DUAL SPECIFICITY PROTEIN PHOSPHATASE"/>
    <property type="match status" value="1"/>
</dbReference>
<accession>A0A4S4MXR4</accession>
<dbReference type="PANTHER" id="PTHR45948">
    <property type="entry name" value="DUAL SPECIFICITY PROTEIN PHOSPHATASE DDB_G0269404-RELATED"/>
    <property type="match status" value="1"/>
</dbReference>
<dbReference type="EMBL" id="SGPM01000094">
    <property type="protein sequence ID" value="THH30111.1"/>
    <property type="molecule type" value="Genomic_DNA"/>
</dbReference>
<dbReference type="InterPro" id="IPR000340">
    <property type="entry name" value="Dual-sp_phosphatase_cat-dom"/>
</dbReference>
<dbReference type="InterPro" id="IPR016130">
    <property type="entry name" value="Tyr_Pase_AS"/>
</dbReference>
<keyword evidence="3" id="KW-0904">Protein phosphatase</keyword>
<name>A0A4S4MXR4_9APHY</name>
<dbReference type="InterPro" id="IPR029021">
    <property type="entry name" value="Prot-tyrosine_phosphatase-like"/>
</dbReference>
<dbReference type="SUPFAM" id="SSF52799">
    <property type="entry name" value="(Phosphotyrosine protein) phosphatases II"/>
    <property type="match status" value="1"/>
</dbReference>
<dbReference type="GO" id="GO:0007165">
    <property type="term" value="P:signal transduction"/>
    <property type="evidence" value="ECO:0007669"/>
    <property type="project" value="TreeGrafter"/>
</dbReference>
<keyword evidence="10" id="KW-1185">Reference proteome</keyword>
<evidence type="ECO:0000313" key="10">
    <source>
        <dbReference type="Proteomes" id="UP000308730"/>
    </source>
</evidence>
<dbReference type="Proteomes" id="UP000308730">
    <property type="component" value="Unassembled WGS sequence"/>
</dbReference>
<dbReference type="PROSITE" id="PS50054">
    <property type="entry name" value="TYR_PHOSPHATASE_DUAL"/>
    <property type="match status" value="1"/>
</dbReference>
<feature type="domain" description="Tyrosine-protein phosphatase" evidence="7">
    <location>
        <begin position="23"/>
        <end position="168"/>
    </location>
</feature>
<dbReference type="PROSITE" id="PS50056">
    <property type="entry name" value="TYR_PHOSPHATASE_2"/>
    <property type="match status" value="1"/>
</dbReference>
<evidence type="ECO:0000256" key="2">
    <source>
        <dbReference type="ARBA" id="ARBA00022801"/>
    </source>
</evidence>
<reference evidence="9 10" key="1">
    <citation type="submission" date="2019-02" db="EMBL/GenBank/DDBJ databases">
        <title>Genome sequencing of the rare red list fungi Antrodiella citrinella (Flaviporus citrinellus).</title>
        <authorList>
            <person name="Buettner E."/>
            <person name="Kellner H."/>
        </authorList>
    </citation>
    <scope>NUCLEOTIDE SEQUENCE [LARGE SCALE GENOMIC DNA]</scope>
    <source>
        <strain evidence="9 10">DSM 108506</strain>
    </source>
</reference>
<dbReference type="GO" id="GO:0004725">
    <property type="term" value="F:protein tyrosine phosphatase activity"/>
    <property type="evidence" value="ECO:0007669"/>
    <property type="project" value="TreeGrafter"/>
</dbReference>
<evidence type="ECO:0000256" key="5">
    <source>
        <dbReference type="ARBA" id="ARBA00048336"/>
    </source>
</evidence>
<dbReference type="PROSITE" id="PS00383">
    <property type="entry name" value="TYR_PHOSPHATASE_1"/>
    <property type="match status" value="1"/>
</dbReference>
<dbReference type="GO" id="GO:0005829">
    <property type="term" value="C:cytosol"/>
    <property type="evidence" value="ECO:0007669"/>
    <property type="project" value="TreeGrafter"/>
</dbReference>
<dbReference type="InterPro" id="IPR000387">
    <property type="entry name" value="Tyr_Pase_dom"/>
</dbReference>
<feature type="region of interest" description="Disordered" evidence="6">
    <location>
        <begin position="193"/>
        <end position="227"/>
    </location>
</feature>
<dbReference type="Pfam" id="PF00782">
    <property type="entry name" value="DSPc"/>
    <property type="match status" value="1"/>
</dbReference>
<organism evidence="9 10">
    <name type="scientific">Antrodiella citrinella</name>
    <dbReference type="NCBI Taxonomy" id="2447956"/>
    <lineage>
        <taxon>Eukaryota</taxon>
        <taxon>Fungi</taxon>
        <taxon>Dikarya</taxon>
        <taxon>Basidiomycota</taxon>
        <taxon>Agaricomycotina</taxon>
        <taxon>Agaricomycetes</taxon>
        <taxon>Polyporales</taxon>
        <taxon>Steccherinaceae</taxon>
        <taxon>Antrodiella</taxon>
    </lineage>
</organism>
<protein>
    <submittedName>
        <fullName evidence="9">Uncharacterized protein</fullName>
    </submittedName>
</protein>
<evidence type="ECO:0000259" key="8">
    <source>
        <dbReference type="PROSITE" id="PS50056"/>
    </source>
</evidence>
<evidence type="ECO:0000256" key="6">
    <source>
        <dbReference type="SAM" id="MobiDB-lite"/>
    </source>
</evidence>
<dbReference type="AlphaFoldDB" id="A0A4S4MXR4"/>